<accession>A0A7D9EX15</accession>
<name>A0A7D9EX15_PARCT</name>
<protein>
    <submittedName>
        <fullName evidence="1">Uncharacterized protein</fullName>
    </submittedName>
</protein>
<comment type="caution">
    <text evidence="1">The sequence shown here is derived from an EMBL/GenBank/DDBJ whole genome shotgun (WGS) entry which is preliminary data.</text>
</comment>
<dbReference type="OrthoDB" id="8195376at2759"/>
<organism evidence="1 2">
    <name type="scientific">Paramuricea clavata</name>
    <name type="common">Red gorgonian</name>
    <name type="synonym">Violescent sea-whip</name>
    <dbReference type="NCBI Taxonomy" id="317549"/>
    <lineage>
        <taxon>Eukaryota</taxon>
        <taxon>Metazoa</taxon>
        <taxon>Cnidaria</taxon>
        <taxon>Anthozoa</taxon>
        <taxon>Octocorallia</taxon>
        <taxon>Malacalcyonacea</taxon>
        <taxon>Plexauridae</taxon>
        <taxon>Paramuricea</taxon>
    </lineage>
</organism>
<proteinExistence type="predicted"/>
<feature type="non-terminal residue" evidence="1">
    <location>
        <position position="1"/>
    </location>
</feature>
<sequence>MAEAEVPADICSTVEYTVPPPKPLVFDDNIAISWETWNQAWKRFDIATGVYKQDGVVRVSTLLSITGEDVVKTFDPFTWGEGESDDNIDHVLKKFDELYEPKTQNNVSTYLTELRTIARNCDYESITPDEILIYLQTHLKRLVTQNLQCKIPMRGGARYQVSLGIVNLRHCDILSLGIQPPKDPGREYKDVFNGSSGKIPDTYKIVVDSAVQPVVHPPRRVPEALRSRIKSELNKSVERKVIVPVTKPT</sequence>
<dbReference type="Proteomes" id="UP001152795">
    <property type="component" value="Unassembled WGS sequence"/>
</dbReference>
<gene>
    <name evidence="1" type="ORF">PACLA_8A040549</name>
</gene>
<dbReference type="EMBL" id="CACRXK020009494">
    <property type="protein sequence ID" value="CAB4017321.1"/>
    <property type="molecule type" value="Genomic_DNA"/>
</dbReference>
<keyword evidence="2" id="KW-1185">Reference proteome</keyword>
<evidence type="ECO:0000313" key="2">
    <source>
        <dbReference type="Proteomes" id="UP001152795"/>
    </source>
</evidence>
<reference evidence="1" key="1">
    <citation type="submission" date="2020-04" db="EMBL/GenBank/DDBJ databases">
        <authorList>
            <person name="Alioto T."/>
            <person name="Alioto T."/>
            <person name="Gomez Garrido J."/>
        </authorList>
    </citation>
    <scope>NUCLEOTIDE SEQUENCE</scope>
    <source>
        <strain evidence="1">A484AB</strain>
    </source>
</reference>
<dbReference type="AlphaFoldDB" id="A0A7D9EX15"/>
<evidence type="ECO:0000313" key="1">
    <source>
        <dbReference type="EMBL" id="CAB4017321.1"/>
    </source>
</evidence>